<evidence type="ECO:0000256" key="4">
    <source>
        <dbReference type="ARBA" id="ARBA00022690"/>
    </source>
</evidence>
<dbReference type="InterPro" id="IPR023796">
    <property type="entry name" value="Serpin_dom"/>
</dbReference>
<evidence type="ECO:0000259" key="6">
    <source>
        <dbReference type="SMART" id="SM00093"/>
    </source>
</evidence>
<comment type="subcellular location">
    <subcellularLocation>
        <location evidence="1">Cytoplasm</location>
    </subcellularLocation>
</comment>
<dbReference type="GeneTree" id="ENSGT00940000154835"/>
<reference evidence="8" key="1">
    <citation type="journal article" date="2006" name="Science">
        <title>Ancient noncoding elements conserved in the human genome.</title>
        <authorList>
            <person name="Venkatesh B."/>
            <person name="Kirkness E.F."/>
            <person name="Loh Y.H."/>
            <person name="Halpern A.L."/>
            <person name="Lee A.P."/>
            <person name="Johnson J."/>
            <person name="Dandona N."/>
            <person name="Viswanathan L.D."/>
            <person name="Tay A."/>
            <person name="Venter J.C."/>
            <person name="Strausberg R.L."/>
            <person name="Brenner S."/>
        </authorList>
    </citation>
    <scope>NUCLEOTIDE SEQUENCE [LARGE SCALE GENOMIC DNA]</scope>
</reference>
<keyword evidence="3" id="KW-0963">Cytoplasm</keyword>
<reference evidence="7" key="5">
    <citation type="submission" date="2025-09" db="UniProtKB">
        <authorList>
            <consortium name="Ensembl"/>
        </authorList>
    </citation>
    <scope>IDENTIFICATION</scope>
</reference>
<dbReference type="Pfam" id="PF00079">
    <property type="entry name" value="Serpin"/>
    <property type="match status" value="1"/>
</dbReference>
<dbReference type="InParanoid" id="A0A4W3JWL1"/>
<evidence type="ECO:0000256" key="3">
    <source>
        <dbReference type="ARBA" id="ARBA00022490"/>
    </source>
</evidence>
<dbReference type="GO" id="GO:0005737">
    <property type="term" value="C:cytoplasm"/>
    <property type="evidence" value="ECO:0007669"/>
    <property type="project" value="UniProtKB-SubCell"/>
</dbReference>
<sequence length="192" mass="21846">QNETKPVQMMCQKEEFESTYIREVETRILELPYVQKELSMIIMLPDLKGAASGLQKIELQNGLTFDKLLDCNDPDKMDNDEVVVMLPQFKMENTYDFTSTLGVMGMVDAFDALKANFSGMTEKNDLILLKVVHKTFVEVHEEDTEGAAVTAAILMLRCAMITVEFVADYPFLLFIRHNKTHNILFFGSFSSP</sequence>
<keyword evidence="5" id="KW-0722">Serine protease inhibitor</keyword>
<organism evidence="7 8">
    <name type="scientific">Callorhinchus milii</name>
    <name type="common">Ghost shark</name>
    <dbReference type="NCBI Taxonomy" id="7868"/>
    <lineage>
        <taxon>Eukaryota</taxon>
        <taxon>Metazoa</taxon>
        <taxon>Chordata</taxon>
        <taxon>Craniata</taxon>
        <taxon>Vertebrata</taxon>
        <taxon>Chondrichthyes</taxon>
        <taxon>Holocephali</taxon>
        <taxon>Chimaeriformes</taxon>
        <taxon>Callorhinchidae</taxon>
        <taxon>Callorhinchus</taxon>
    </lineage>
</organism>
<evidence type="ECO:0000256" key="5">
    <source>
        <dbReference type="ARBA" id="ARBA00022900"/>
    </source>
</evidence>
<dbReference type="GO" id="GO:0004867">
    <property type="term" value="F:serine-type endopeptidase inhibitor activity"/>
    <property type="evidence" value="ECO:0007669"/>
    <property type="project" value="UniProtKB-KW"/>
</dbReference>
<evidence type="ECO:0000313" key="8">
    <source>
        <dbReference type="Proteomes" id="UP000314986"/>
    </source>
</evidence>
<evidence type="ECO:0000313" key="7">
    <source>
        <dbReference type="Ensembl" id="ENSCMIP00000047899.1"/>
    </source>
</evidence>
<evidence type="ECO:0000256" key="1">
    <source>
        <dbReference type="ARBA" id="ARBA00004496"/>
    </source>
</evidence>
<keyword evidence="8" id="KW-1185">Reference proteome</keyword>
<dbReference type="Gene3D" id="3.30.497.10">
    <property type="entry name" value="Antithrombin, subunit I, domain 2"/>
    <property type="match status" value="1"/>
</dbReference>
<feature type="domain" description="Serpin" evidence="6">
    <location>
        <begin position="1"/>
        <end position="192"/>
    </location>
</feature>
<dbReference type="InterPro" id="IPR042178">
    <property type="entry name" value="Serpin_sf_1"/>
</dbReference>
<evidence type="ECO:0000256" key="2">
    <source>
        <dbReference type="ARBA" id="ARBA00006426"/>
    </source>
</evidence>
<dbReference type="InterPro" id="IPR000215">
    <property type="entry name" value="Serpin_fam"/>
</dbReference>
<dbReference type="PANTHER" id="PTHR11461">
    <property type="entry name" value="SERINE PROTEASE INHIBITOR, SERPIN"/>
    <property type="match status" value="1"/>
</dbReference>
<dbReference type="AlphaFoldDB" id="A0A4W3JWL1"/>
<dbReference type="Proteomes" id="UP000314986">
    <property type="component" value="Unassembled WGS sequence"/>
</dbReference>
<name>A0A4W3JWL1_CALMI</name>
<reference evidence="7" key="4">
    <citation type="submission" date="2025-08" db="UniProtKB">
        <authorList>
            <consortium name="Ensembl"/>
        </authorList>
    </citation>
    <scope>IDENTIFICATION</scope>
</reference>
<reference evidence="8" key="2">
    <citation type="journal article" date="2007" name="PLoS Biol.">
        <title>Survey sequencing and comparative analysis of the elephant shark (Callorhinchus milii) genome.</title>
        <authorList>
            <person name="Venkatesh B."/>
            <person name="Kirkness E.F."/>
            <person name="Loh Y.H."/>
            <person name="Halpern A.L."/>
            <person name="Lee A.P."/>
            <person name="Johnson J."/>
            <person name="Dandona N."/>
            <person name="Viswanathan L.D."/>
            <person name="Tay A."/>
            <person name="Venter J.C."/>
            <person name="Strausberg R.L."/>
            <person name="Brenner S."/>
        </authorList>
    </citation>
    <scope>NUCLEOTIDE SEQUENCE [LARGE SCALE GENOMIC DNA]</scope>
</reference>
<dbReference type="Ensembl" id="ENSCMIT00000048573.1">
    <property type="protein sequence ID" value="ENSCMIP00000047899.1"/>
    <property type="gene ID" value="ENSCMIG00000019610.1"/>
</dbReference>
<dbReference type="GO" id="GO:0005615">
    <property type="term" value="C:extracellular space"/>
    <property type="evidence" value="ECO:0007669"/>
    <property type="project" value="InterPro"/>
</dbReference>
<dbReference type="Gene3D" id="2.30.39.10">
    <property type="entry name" value="Alpha-1-antitrypsin, domain 1"/>
    <property type="match status" value="1"/>
</dbReference>
<dbReference type="FunFam" id="2.30.39.10:FF:000001">
    <property type="entry name" value="Serpin family B member 2"/>
    <property type="match status" value="1"/>
</dbReference>
<dbReference type="SMART" id="SM00093">
    <property type="entry name" value="SERPIN"/>
    <property type="match status" value="1"/>
</dbReference>
<reference evidence="8" key="3">
    <citation type="journal article" date="2014" name="Nature">
        <title>Elephant shark genome provides unique insights into gnathostome evolution.</title>
        <authorList>
            <consortium name="International Elephant Shark Genome Sequencing Consortium"/>
            <person name="Venkatesh B."/>
            <person name="Lee A.P."/>
            <person name="Ravi V."/>
            <person name="Maurya A.K."/>
            <person name="Lian M.M."/>
            <person name="Swann J.B."/>
            <person name="Ohta Y."/>
            <person name="Flajnik M.F."/>
            <person name="Sutoh Y."/>
            <person name="Kasahara M."/>
            <person name="Hoon S."/>
            <person name="Gangu V."/>
            <person name="Roy S.W."/>
            <person name="Irimia M."/>
            <person name="Korzh V."/>
            <person name="Kondrychyn I."/>
            <person name="Lim Z.W."/>
            <person name="Tay B.H."/>
            <person name="Tohari S."/>
            <person name="Kong K.W."/>
            <person name="Ho S."/>
            <person name="Lorente-Galdos B."/>
            <person name="Quilez J."/>
            <person name="Marques-Bonet T."/>
            <person name="Raney B.J."/>
            <person name="Ingham P.W."/>
            <person name="Tay A."/>
            <person name="Hillier L.W."/>
            <person name="Minx P."/>
            <person name="Boehm T."/>
            <person name="Wilson R.K."/>
            <person name="Brenner S."/>
            <person name="Warren W.C."/>
        </authorList>
    </citation>
    <scope>NUCLEOTIDE SEQUENCE [LARGE SCALE GENOMIC DNA]</scope>
</reference>
<dbReference type="PANTHER" id="PTHR11461:SF204">
    <property type="entry name" value="SERPIN B6"/>
    <property type="match status" value="1"/>
</dbReference>
<dbReference type="InterPro" id="IPR042185">
    <property type="entry name" value="Serpin_sf_2"/>
</dbReference>
<dbReference type="OMA" id="KTTWITE"/>
<comment type="similarity">
    <text evidence="2">Belongs to the serpin family. Ov-serpin subfamily.</text>
</comment>
<keyword evidence="4" id="KW-0646">Protease inhibitor</keyword>
<dbReference type="STRING" id="7868.ENSCMIP00000047899"/>
<proteinExistence type="inferred from homology"/>
<dbReference type="SUPFAM" id="SSF56574">
    <property type="entry name" value="Serpins"/>
    <property type="match status" value="1"/>
</dbReference>
<protein>
    <recommendedName>
        <fullName evidence="6">Serpin domain-containing protein</fullName>
    </recommendedName>
</protein>
<dbReference type="InterPro" id="IPR036186">
    <property type="entry name" value="Serpin_sf"/>
</dbReference>
<accession>A0A4W3JWL1</accession>